<evidence type="ECO:0000256" key="2">
    <source>
        <dbReference type="SAM" id="MobiDB-lite"/>
    </source>
</evidence>
<feature type="region of interest" description="Disordered" evidence="2">
    <location>
        <begin position="1"/>
        <end position="35"/>
    </location>
</feature>
<dbReference type="SUPFAM" id="SSF81383">
    <property type="entry name" value="F-box domain"/>
    <property type="match status" value="1"/>
</dbReference>
<dbReference type="Pfam" id="PF12937">
    <property type="entry name" value="F-box-like"/>
    <property type="match status" value="1"/>
</dbReference>
<keyword evidence="1" id="KW-0175">Coiled coil</keyword>
<feature type="compositionally biased region" description="Basic and acidic residues" evidence="2">
    <location>
        <begin position="9"/>
        <end position="18"/>
    </location>
</feature>
<dbReference type="GO" id="GO:0019005">
    <property type="term" value="C:SCF ubiquitin ligase complex"/>
    <property type="evidence" value="ECO:0007669"/>
    <property type="project" value="TreeGrafter"/>
</dbReference>
<dbReference type="SUPFAM" id="SSF50978">
    <property type="entry name" value="WD40 repeat-like"/>
    <property type="match status" value="1"/>
</dbReference>
<evidence type="ECO:0000313" key="4">
    <source>
        <dbReference type="EMBL" id="PWY98964.1"/>
    </source>
</evidence>
<feature type="coiled-coil region" evidence="1">
    <location>
        <begin position="752"/>
        <end position="783"/>
    </location>
</feature>
<dbReference type="InterPro" id="IPR001680">
    <property type="entry name" value="WD40_rpt"/>
</dbReference>
<feature type="non-terminal residue" evidence="4">
    <location>
        <position position="1064"/>
    </location>
</feature>
<evidence type="ECO:0000313" key="5">
    <source>
        <dbReference type="Proteomes" id="UP000246740"/>
    </source>
</evidence>
<proteinExistence type="predicted"/>
<name>A0A317XKY3_9BASI</name>
<dbReference type="PANTHER" id="PTHR46731">
    <property type="entry name" value="F-BOX ONLY PROTEIN 15"/>
    <property type="match status" value="1"/>
</dbReference>
<feature type="compositionally biased region" description="Basic and acidic residues" evidence="2">
    <location>
        <begin position="499"/>
        <end position="510"/>
    </location>
</feature>
<feature type="domain" description="F-box" evidence="3">
    <location>
        <begin position="34"/>
        <end position="80"/>
    </location>
</feature>
<dbReference type="Gene3D" id="2.130.10.10">
    <property type="entry name" value="YVTN repeat-like/Quinoprotein amine dehydrogenase"/>
    <property type="match status" value="2"/>
</dbReference>
<feature type="compositionally biased region" description="Low complexity" evidence="2">
    <location>
        <begin position="977"/>
        <end position="986"/>
    </location>
</feature>
<feature type="region of interest" description="Disordered" evidence="2">
    <location>
        <begin position="977"/>
        <end position="1064"/>
    </location>
</feature>
<feature type="compositionally biased region" description="Acidic residues" evidence="2">
    <location>
        <begin position="915"/>
        <end position="926"/>
    </location>
</feature>
<dbReference type="PANTHER" id="PTHR46731:SF1">
    <property type="entry name" value="F-BOX ONLY PROTEIN 15"/>
    <property type="match status" value="1"/>
</dbReference>
<dbReference type="InterPro" id="IPR001810">
    <property type="entry name" value="F-box_dom"/>
</dbReference>
<evidence type="ECO:0000259" key="3">
    <source>
        <dbReference type="PROSITE" id="PS50181"/>
    </source>
</evidence>
<dbReference type="PROSITE" id="PS50181">
    <property type="entry name" value="FBOX"/>
    <property type="match status" value="1"/>
</dbReference>
<dbReference type="SMART" id="SM00256">
    <property type="entry name" value="FBOX"/>
    <property type="match status" value="1"/>
</dbReference>
<sequence length="1064" mass="113360">DGGAVVRVTDPDARRILTEGEDEQSQRQPPSSSLPLLSELAPEVLTRIFAFLDPVSLCRSAAVCRSWAFVARDDATWRAAFATYFSLEAAQANRQVALESSTTPALRRLVGNSWRQEFQQRVDSLRRWRKSRTPTVLSTPRVDIIRKISLSKQHRLLISASDAYGVASRSNPWTGKVTKGYLDAEGTANGAGNGNPNVEFSPNVTTLNTSADASNIFWGFRSGEVGMTSMSRQGMNPRGLIRSHRFSPRACHAGPVSAIAIPFASDSDGAHGPGRSPERLRQAMAGMGDVATTFVSAGYDGTVRMWSSSRAWPLWIASTSPSAPVSNAIASTSGGAAAQSNTEAASPICALAYDAKHGVVAAGTTSGKLFVWHNIDVAALLQVSPEATDPDHLRQGSLAPEIVEGQSRFAQISGQIRTTAIDLPPGTGAPTAVDSLFIDATSPADTSARSETDLSLLVHHSGASVLLRHRIASDVNAPVETTVLGAAVMDEITAVRPDFEPRLPKRDDRSSTAQSTSASVYASPVLSATGAQPGFKPGAGSALTPNIEIPRLVLGPSPFQTYSGQGRYPERKFVCTGTRSGSLFLFDWEAEGTAFDETAQEEWQGHRPARFTGSRQLLPSIGWEAHHTSITALEMTPLSLFVGTSDGTIKVFDALAGDLVRTINDRTATKHPARMLAAGELTGTEAARFRVTQIIADNDCLVASIGHQVLAFRAEPVLSGREKRAAAAAAANAGSARNKGRPRATESKYALQMEMERDLRESRAELAAENKERQAEYEKIRGRQDFELEGLSEAEAMEYALMLSRDEEAAQATRKAQYMGGRGYVPGSHASSSRKRIEVAEQPIDDPELADALEQIALAESKAEAERYMAGEAPAPFYSRSRSNNIAGTAARSKASGTSAKGKTYRMLDDHDFGTTDDFDVEDLDDYSNGNPSDRDAAESDLDSYLRPSPSPSPQTSPYLTGIGSPASRAWTILSQAGAAATTPARSADRWGQHSKVRTVAVPRSARMSSRSSHVGSPAGAGEPASFSSSFGSLDPLSPPVLASPTDFPAMPTSVSPHATGGSP</sequence>
<feature type="non-terminal residue" evidence="4">
    <location>
        <position position="1"/>
    </location>
</feature>
<dbReference type="SMART" id="SM00320">
    <property type="entry name" value="WD40"/>
    <property type="match status" value="3"/>
</dbReference>
<dbReference type="InterPro" id="IPR036322">
    <property type="entry name" value="WD40_repeat_dom_sf"/>
</dbReference>
<dbReference type="InterPro" id="IPR036047">
    <property type="entry name" value="F-box-like_dom_sf"/>
</dbReference>
<feature type="region of interest" description="Disordered" evidence="2">
    <location>
        <begin position="908"/>
        <end position="965"/>
    </location>
</feature>
<dbReference type="OrthoDB" id="429520at2759"/>
<feature type="region of interest" description="Disordered" evidence="2">
    <location>
        <begin position="499"/>
        <end position="519"/>
    </location>
</feature>
<dbReference type="AlphaFoldDB" id="A0A317XKY3"/>
<gene>
    <name evidence="4" type="ORF">BCV70DRAFT_140150</name>
</gene>
<dbReference type="EMBL" id="KZ819196">
    <property type="protein sequence ID" value="PWY98964.1"/>
    <property type="molecule type" value="Genomic_DNA"/>
</dbReference>
<evidence type="ECO:0000256" key="1">
    <source>
        <dbReference type="SAM" id="Coils"/>
    </source>
</evidence>
<dbReference type="Gene3D" id="1.20.1280.50">
    <property type="match status" value="1"/>
</dbReference>
<dbReference type="STRING" id="1882483.A0A317XKY3"/>
<dbReference type="InParanoid" id="A0A317XKY3"/>
<dbReference type="InterPro" id="IPR015943">
    <property type="entry name" value="WD40/YVTN_repeat-like_dom_sf"/>
</dbReference>
<accession>A0A317XKY3</accession>
<reference evidence="4 5" key="1">
    <citation type="journal article" date="2018" name="Mol. Biol. Evol.">
        <title>Broad Genomic Sampling Reveals a Smut Pathogenic Ancestry of the Fungal Clade Ustilaginomycotina.</title>
        <authorList>
            <person name="Kijpornyongpan T."/>
            <person name="Mondo S.J."/>
            <person name="Barry K."/>
            <person name="Sandor L."/>
            <person name="Lee J."/>
            <person name="Lipzen A."/>
            <person name="Pangilinan J."/>
            <person name="LaButti K."/>
            <person name="Hainaut M."/>
            <person name="Henrissat B."/>
            <person name="Grigoriev I.V."/>
            <person name="Spatafora J.W."/>
            <person name="Aime M.C."/>
        </authorList>
    </citation>
    <scope>NUCLEOTIDE SEQUENCE [LARGE SCALE GENOMIC DNA]</scope>
    <source>
        <strain evidence="4 5">MCA 3645</strain>
    </source>
</reference>
<protein>
    <recommendedName>
        <fullName evidence="3">F-box domain-containing protein</fullName>
    </recommendedName>
</protein>
<keyword evidence="5" id="KW-1185">Reference proteome</keyword>
<organism evidence="4 5">
    <name type="scientific">Testicularia cyperi</name>
    <dbReference type="NCBI Taxonomy" id="1882483"/>
    <lineage>
        <taxon>Eukaryota</taxon>
        <taxon>Fungi</taxon>
        <taxon>Dikarya</taxon>
        <taxon>Basidiomycota</taxon>
        <taxon>Ustilaginomycotina</taxon>
        <taxon>Ustilaginomycetes</taxon>
        <taxon>Ustilaginales</taxon>
        <taxon>Anthracoideaceae</taxon>
        <taxon>Testicularia</taxon>
    </lineage>
</organism>
<dbReference type="Proteomes" id="UP000246740">
    <property type="component" value="Unassembled WGS sequence"/>
</dbReference>
<feature type="compositionally biased region" description="Low complexity" evidence="2">
    <location>
        <begin position="26"/>
        <end position="35"/>
    </location>
</feature>